<accession>A0ACB8U152</accession>
<evidence type="ECO:0000313" key="2">
    <source>
        <dbReference type="Proteomes" id="UP001055072"/>
    </source>
</evidence>
<name>A0ACB8U152_9APHY</name>
<proteinExistence type="predicted"/>
<keyword evidence="2" id="KW-1185">Reference proteome</keyword>
<dbReference type="Proteomes" id="UP001055072">
    <property type="component" value="Unassembled WGS sequence"/>
</dbReference>
<dbReference type="EMBL" id="MU274915">
    <property type="protein sequence ID" value="KAI0087990.1"/>
    <property type="molecule type" value="Genomic_DNA"/>
</dbReference>
<evidence type="ECO:0000313" key="1">
    <source>
        <dbReference type="EMBL" id="KAI0087990.1"/>
    </source>
</evidence>
<comment type="caution">
    <text evidence="1">The sequence shown here is derived from an EMBL/GenBank/DDBJ whole genome shotgun (WGS) entry which is preliminary data.</text>
</comment>
<reference evidence="1" key="1">
    <citation type="journal article" date="2021" name="Environ. Microbiol.">
        <title>Gene family expansions and transcriptome signatures uncover fungal adaptations to wood decay.</title>
        <authorList>
            <person name="Hage H."/>
            <person name="Miyauchi S."/>
            <person name="Viragh M."/>
            <person name="Drula E."/>
            <person name="Min B."/>
            <person name="Chaduli D."/>
            <person name="Navarro D."/>
            <person name="Favel A."/>
            <person name="Norest M."/>
            <person name="Lesage-Meessen L."/>
            <person name="Balint B."/>
            <person name="Merenyi Z."/>
            <person name="de Eugenio L."/>
            <person name="Morin E."/>
            <person name="Martinez A.T."/>
            <person name="Baldrian P."/>
            <person name="Stursova M."/>
            <person name="Martinez M.J."/>
            <person name="Novotny C."/>
            <person name="Magnuson J.K."/>
            <person name="Spatafora J.W."/>
            <person name="Maurice S."/>
            <person name="Pangilinan J."/>
            <person name="Andreopoulos W."/>
            <person name="LaButti K."/>
            <person name="Hundley H."/>
            <person name="Na H."/>
            <person name="Kuo A."/>
            <person name="Barry K."/>
            <person name="Lipzen A."/>
            <person name="Henrissat B."/>
            <person name="Riley R."/>
            <person name="Ahrendt S."/>
            <person name="Nagy L.G."/>
            <person name="Grigoriev I.V."/>
            <person name="Martin F."/>
            <person name="Rosso M.N."/>
        </authorList>
    </citation>
    <scope>NUCLEOTIDE SEQUENCE</scope>
    <source>
        <strain evidence="1">CBS 384.51</strain>
    </source>
</reference>
<gene>
    <name evidence="1" type="ORF">BDY19DRAFT_994415</name>
</gene>
<sequence length="334" mass="37760">MTQKATYSYLGKTGLRVSVPVIGGMTYGSPTWVPWVLPEKKALPILKAAWDSGLNTIDTANMYSNGESERIIGKFIQQYEIPRSRLVIFTKARYIVAHNHPQVLTGFGEPEVIDKQEYINAGGLSRKALFSQVHDSLERLQAGYVDVLFVHGSDPNTPHEETMKALHDLVESGKVHYLGVPTLHLWELAQTQAVAEKNGWTKFSFVEFEHSLLYHPEELEMLVYCNRSGLGTLAFAPLMDDHLARPIRTRTERSKLFNGTVYDKPRRNSDKEIIKRVEELSKKKGWTMSQVALAWSIGKVTNPIVGMNSIERVHEAILGDRKLSDEEIKCLEEP</sequence>
<protein>
    <submittedName>
        <fullName evidence="1">Aldo/keto reductase</fullName>
    </submittedName>
</protein>
<organism evidence="1 2">
    <name type="scientific">Irpex rosettiformis</name>
    <dbReference type="NCBI Taxonomy" id="378272"/>
    <lineage>
        <taxon>Eukaryota</taxon>
        <taxon>Fungi</taxon>
        <taxon>Dikarya</taxon>
        <taxon>Basidiomycota</taxon>
        <taxon>Agaricomycotina</taxon>
        <taxon>Agaricomycetes</taxon>
        <taxon>Polyporales</taxon>
        <taxon>Irpicaceae</taxon>
        <taxon>Irpex</taxon>
    </lineage>
</organism>